<dbReference type="EMBL" id="FN869859">
    <property type="protein sequence ID" value="CCC81354.1"/>
    <property type="molecule type" value="Genomic_DNA"/>
</dbReference>
<keyword evidence="4" id="KW-0812">Transmembrane</keyword>
<keyword evidence="1" id="KW-0378">Hydrolase</keyword>
<dbReference type="PANTHER" id="PTHR43856">
    <property type="entry name" value="CARDIOLIPIN HYDROLASE"/>
    <property type="match status" value="1"/>
</dbReference>
<dbReference type="PROSITE" id="PS50035">
    <property type="entry name" value="PLD"/>
    <property type="match status" value="1"/>
</dbReference>
<dbReference type="GO" id="GO:0016042">
    <property type="term" value="P:lipid catabolic process"/>
    <property type="evidence" value="ECO:0007669"/>
    <property type="project" value="UniProtKB-KW"/>
</dbReference>
<evidence type="ECO:0000256" key="1">
    <source>
        <dbReference type="ARBA" id="ARBA00022801"/>
    </source>
</evidence>
<dbReference type="InterPro" id="IPR051406">
    <property type="entry name" value="PLD_domain"/>
</dbReference>
<dbReference type="KEGG" id="ttn:TTX_0696"/>
<evidence type="ECO:0000313" key="7">
    <source>
        <dbReference type="Proteomes" id="UP000002654"/>
    </source>
</evidence>
<keyword evidence="3" id="KW-0443">Lipid metabolism</keyword>
<dbReference type="Gene3D" id="3.30.870.10">
    <property type="entry name" value="Endonuclease Chain A"/>
    <property type="match status" value="2"/>
</dbReference>
<evidence type="ECO:0000256" key="2">
    <source>
        <dbReference type="ARBA" id="ARBA00022963"/>
    </source>
</evidence>
<gene>
    <name evidence="6" type="ordered locus">TTX_0696</name>
</gene>
<proteinExistence type="predicted"/>
<dbReference type="SUPFAM" id="SSF56024">
    <property type="entry name" value="Phospholipase D/nuclease"/>
    <property type="match status" value="2"/>
</dbReference>
<dbReference type="InterPro" id="IPR025202">
    <property type="entry name" value="PLD-like_dom"/>
</dbReference>
<sequence length="331" mass="35735">MRYLFVLLVLSMFVFSQTPLYLCPSAIIVGPSNASLIATYISKAHKAVYIEVYALTWKELADTLAALANRGVQVYLVLSANVYGGIPTTEKKLVQYLQSAGVNIAFNNDFKFVHTKAFVIDNETVILGSINPTYSGVTNDKGLDVVVNDPSVAKEIATIILNDFNGVYPQYDFSGVVISPINSYGYLKWLLSQPGRVYAAVEEIYSSSGLADLLASRAALAIARVTDVEGVQRVPDLTAKVIVVGDLVYVGSVNLSGSSIRDNRELGFIFYCPSLARSAVSLIKEWAGSESNNIAYQTTSSGVGHSLAEDALIVLAVAAIFALALLRRKRV</sequence>
<evidence type="ECO:0000313" key="6">
    <source>
        <dbReference type="EMBL" id="CCC81354.1"/>
    </source>
</evidence>
<dbReference type="Proteomes" id="UP000002654">
    <property type="component" value="Chromosome"/>
</dbReference>
<dbReference type="InterPro" id="IPR001736">
    <property type="entry name" value="PLipase_D/transphosphatidylase"/>
</dbReference>
<dbReference type="STRING" id="768679.TTX_0696"/>
<dbReference type="HOGENOM" id="CLU_066800_0_0_2"/>
<feature type="domain" description="PLD phosphodiesterase" evidence="5">
    <location>
        <begin position="109"/>
        <end position="136"/>
    </location>
</feature>
<protein>
    <submittedName>
        <fullName evidence="6">Phosphatidylserine/phosphatidylglycerophosphate/ cardiolipin synthase related enzyme</fullName>
    </submittedName>
</protein>
<evidence type="ECO:0000256" key="3">
    <source>
        <dbReference type="ARBA" id="ARBA00023098"/>
    </source>
</evidence>
<dbReference type="PaxDb" id="768679-TTX_0696"/>
<dbReference type="GO" id="GO:0016891">
    <property type="term" value="F:RNA endonuclease activity producing 5'-phosphomonoesters, hydrolytic mechanism"/>
    <property type="evidence" value="ECO:0007669"/>
    <property type="project" value="TreeGrafter"/>
</dbReference>
<dbReference type="Pfam" id="PF13091">
    <property type="entry name" value="PLDc_2"/>
    <property type="match status" value="1"/>
</dbReference>
<reference evidence="6 7" key="1">
    <citation type="journal article" date="2011" name="PLoS ONE">
        <title>The complete genome sequence of Thermoproteus tenax: a physiologically versatile member of the Crenarchaeota.</title>
        <authorList>
            <person name="Siebers B."/>
            <person name="Zaparty M."/>
            <person name="Raddatz G."/>
            <person name="Tjaden B."/>
            <person name="Albers S.V."/>
            <person name="Bell S.D."/>
            <person name="Blombach F."/>
            <person name="Kletzin A."/>
            <person name="Kyrpides N."/>
            <person name="Lanz C."/>
            <person name="Plagens A."/>
            <person name="Rampp M."/>
            <person name="Rosinus A."/>
            <person name="von Jan M."/>
            <person name="Makarova K.S."/>
            <person name="Klenk H.P."/>
            <person name="Schuster S.C."/>
            <person name="Hensel R."/>
        </authorList>
    </citation>
    <scope>NUCLEOTIDE SEQUENCE [LARGE SCALE GENOMIC DNA]</scope>
    <source>
        <strain evidence="7">ATCC 35583 / DSM 2078 / JCM 9277 / NBRC 100435 / Kra 1</strain>
    </source>
</reference>
<dbReference type="eggNOG" id="arCOG02041">
    <property type="taxonomic scope" value="Archaea"/>
</dbReference>
<dbReference type="PATRIC" id="fig|768679.9.peg.708"/>
<keyword evidence="4" id="KW-1133">Transmembrane helix</keyword>
<dbReference type="OrthoDB" id="42630at2157"/>
<feature type="transmembrane region" description="Helical" evidence="4">
    <location>
        <begin position="307"/>
        <end position="326"/>
    </location>
</feature>
<keyword evidence="7" id="KW-1185">Reference proteome</keyword>
<name>G4RP59_THETK</name>
<evidence type="ECO:0000256" key="4">
    <source>
        <dbReference type="SAM" id="Phobius"/>
    </source>
</evidence>
<dbReference type="PANTHER" id="PTHR43856:SF1">
    <property type="entry name" value="MITOCHONDRIAL CARDIOLIPIN HYDROLASE"/>
    <property type="match status" value="1"/>
</dbReference>
<evidence type="ECO:0000259" key="5">
    <source>
        <dbReference type="PROSITE" id="PS50035"/>
    </source>
</evidence>
<accession>G4RP59</accession>
<organism evidence="6 7">
    <name type="scientific">Thermoproteus tenax (strain ATCC 35583 / DSM 2078 / JCM 9277 / NBRC 100435 / Kra 1)</name>
    <dbReference type="NCBI Taxonomy" id="768679"/>
    <lineage>
        <taxon>Archaea</taxon>
        <taxon>Thermoproteota</taxon>
        <taxon>Thermoprotei</taxon>
        <taxon>Thermoproteales</taxon>
        <taxon>Thermoproteaceae</taxon>
        <taxon>Thermoproteus</taxon>
    </lineage>
</organism>
<keyword evidence="4" id="KW-0472">Membrane</keyword>
<keyword evidence="2" id="KW-0442">Lipid degradation</keyword>
<dbReference type="AlphaFoldDB" id="G4RP59"/>
<dbReference type="SMART" id="SM00155">
    <property type="entry name" value="PLDc"/>
    <property type="match status" value="2"/>
</dbReference>